<accession>R0I9A4</accession>
<feature type="compositionally biased region" description="Low complexity" evidence="5">
    <location>
        <begin position="11"/>
        <end position="24"/>
    </location>
</feature>
<feature type="domain" description="Major facilitator superfamily (MFS) profile" evidence="7">
    <location>
        <begin position="120"/>
        <end position="554"/>
    </location>
</feature>
<feature type="transmembrane region" description="Helical" evidence="6">
    <location>
        <begin position="244"/>
        <end position="269"/>
    </location>
</feature>
<feature type="compositionally biased region" description="Basic and acidic residues" evidence="5">
    <location>
        <begin position="1"/>
        <end position="10"/>
    </location>
</feature>
<feature type="transmembrane region" description="Helical" evidence="6">
    <location>
        <begin position="435"/>
        <end position="454"/>
    </location>
</feature>
<dbReference type="CDD" id="cd17323">
    <property type="entry name" value="MFS_Tpo1_MDR_like"/>
    <property type="match status" value="1"/>
</dbReference>
<keyword evidence="2 6" id="KW-0812">Transmembrane</keyword>
<protein>
    <recommendedName>
        <fullName evidence="7">Major facilitator superfamily (MFS) profile domain-containing protein</fullName>
    </recommendedName>
</protein>
<dbReference type="eggNOG" id="KOG0255">
    <property type="taxonomic scope" value="Eukaryota"/>
</dbReference>
<keyword evidence="4 6" id="KW-0472">Membrane</keyword>
<feature type="transmembrane region" description="Helical" evidence="6">
    <location>
        <begin position="275"/>
        <end position="294"/>
    </location>
</feature>
<sequence>MASYAEEPRPHSQSSSDAHSHSGSITASEDAYVSDVNSSDTYVSDSEQEEGVVKVKEYQQSNSTLSEDPEKNASKETIRIDQLTSEEYPLSDLDNNLVGWDSQDDPANPRNFSTARKWVLLGLVSAMTFLSPVCSSIFSPATPFINAEFGNTSQLLASLTISVYVLGFSVGILFLSPLSEIYGRYWVLNTGSVFFCGFTLACALAPSLGSLIGLRFLAGVAGSSCLTIGTGVIADVFVTAQRGLAVSILSLGILFGPICGPIFGGFIAQRIGWRWNMWVVFIGGCILTASLFAFSQETYHPVLLDRKTRRLRSELNRPELQNIMTYKKDTAELTVSQNLRTGITRPLMMLATSPIVFFCSLYLSFLFGLLFLLFTSLTPVFIKTYGWTPELTGLAYLGIGAGNAIGVTIVARTSDATVVRLTKKNNGVYQPEMRLPLCLYFGLLIPLAFFLHGWSAQYHVHWIVPIIALTPFGLGFMGIFGALQTYIIDCFPQYAASAIGGVTALRCLFGAVLPLAGPRMTEALGLGWRNTVLGFLAVAFIPIPVLLSRYGKTIRHKYPVKF</sequence>
<dbReference type="STRING" id="671987.R0I9A4"/>
<evidence type="ECO:0000256" key="1">
    <source>
        <dbReference type="ARBA" id="ARBA00004141"/>
    </source>
</evidence>
<name>R0I9A4_EXST2</name>
<evidence type="ECO:0000256" key="3">
    <source>
        <dbReference type="ARBA" id="ARBA00022989"/>
    </source>
</evidence>
<gene>
    <name evidence="8" type="ORF">SETTUDRAFT_23214</name>
</gene>
<feature type="transmembrane region" description="Helical" evidence="6">
    <location>
        <begin position="153"/>
        <end position="174"/>
    </location>
</feature>
<feature type="transmembrane region" description="Helical" evidence="6">
    <location>
        <begin position="460"/>
        <end position="483"/>
    </location>
</feature>
<feature type="transmembrane region" description="Helical" evidence="6">
    <location>
        <begin position="347"/>
        <end position="374"/>
    </location>
</feature>
<dbReference type="Gene3D" id="1.20.1250.20">
    <property type="entry name" value="MFS general substrate transporter like domains"/>
    <property type="match status" value="1"/>
</dbReference>
<dbReference type="InterPro" id="IPR036259">
    <property type="entry name" value="MFS_trans_sf"/>
</dbReference>
<organism evidence="8 9">
    <name type="scientific">Exserohilum turcicum (strain 28A)</name>
    <name type="common">Northern leaf blight fungus</name>
    <name type="synonym">Setosphaeria turcica</name>
    <dbReference type="NCBI Taxonomy" id="671987"/>
    <lineage>
        <taxon>Eukaryota</taxon>
        <taxon>Fungi</taxon>
        <taxon>Dikarya</taxon>
        <taxon>Ascomycota</taxon>
        <taxon>Pezizomycotina</taxon>
        <taxon>Dothideomycetes</taxon>
        <taxon>Pleosporomycetidae</taxon>
        <taxon>Pleosporales</taxon>
        <taxon>Pleosporineae</taxon>
        <taxon>Pleosporaceae</taxon>
        <taxon>Exserohilum</taxon>
    </lineage>
</organism>
<dbReference type="PROSITE" id="PS50850">
    <property type="entry name" value="MFS"/>
    <property type="match status" value="1"/>
</dbReference>
<comment type="subcellular location">
    <subcellularLocation>
        <location evidence="1">Membrane</location>
        <topology evidence="1">Multi-pass membrane protein</topology>
    </subcellularLocation>
</comment>
<dbReference type="EMBL" id="KB908855">
    <property type="protein sequence ID" value="EOA81961.1"/>
    <property type="molecule type" value="Genomic_DNA"/>
</dbReference>
<dbReference type="SUPFAM" id="SSF103473">
    <property type="entry name" value="MFS general substrate transporter"/>
    <property type="match status" value="1"/>
</dbReference>
<evidence type="ECO:0000259" key="7">
    <source>
        <dbReference type="PROSITE" id="PS50850"/>
    </source>
</evidence>
<feature type="region of interest" description="Disordered" evidence="5">
    <location>
        <begin position="1"/>
        <end position="76"/>
    </location>
</feature>
<dbReference type="AlphaFoldDB" id="R0I9A4"/>
<evidence type="ECO:0000256" key="2">
    <source>
        <dbReference type="ARBA" id="ARBA00022692"/>
    </source>
</evidence>
<feature type="transmembrane region" description="Helical" evidence="6">
    <location>
        <begin position="118"/>
        <end position="141"/>
    </location>
</feature>
<evidence type="ECO:0000256" key="4">
    <source>
        <dbReference type="ARBA" id="ARBA00023136"/>
    </source>
</evidence>
<dbReference type="Proteomes" id="UP000016935">
    <property type="component" value="Unassembled WGS sequence"/>
</dbReference>
<feature type="transmembrane region" description="Helical" evidence="6">
    <location>
        <begin position="212"/>
        <end position="237"/>
    </location>
</feature>
<proteinExistence type="predicted"/>
<evidence type="ECO:0000256" key="6">
    <source>
        <dbReference type="SAM" id="Phobius"/>
    </source>
</evidence>
<dbReference type="RefSeq" id="XP_008030033.1">
    <property type="nucleotide sequence ID" value="XM_008031842.1"/>
</dbReference>
<dbReference type="GeneID" id="19402638"/>
<dbReference type="FunFam" id="1.20.1250.20:FF:000011">
    <property type="entry name" value="MFS multidrug transporter, putative"/>
    <property type="match status" value="1"/>
</dbReference>
<dbReference type="PANTHER" id="PTHR23502">
    <property type="entry name" value="MAJOR FACILITATOR SUPERFAMILY"/>
    <property type="match status" value="1"/>
</dbReference>
<keyword evidence="9" id="KW-1185">Reference proteome</keyword>
<reference evidence="8 9" key="1">
    <citation type="journal article" date="2012" name="PLoS Pathog.">
        <title>Diverse lifestyles and strategies of plant pathogenesis encoded in the genomes of eighteen Dothideomycetes fungi.</title>
        <authorList>
            <person name="Ohm R.A."/>
            <person name="Feau N."/>
            <person name="Henrissat B."/>
            <person name="Schoch C.L."/>
            <person name="Horwitz B.A."/>
            <person name="Barry K.W."/>
            <person name="Condon B.J."/>
            <person name="Copeland A.C."/>
            <person name="Dhillon B."/>
            <person name="Glaser F."/>
            <person name="Hesse C.N."/>
            <person name="Kosti I."/>
            <person name="LaButti K."/>
            <person name="Lindquist E.A."/>
            <person name="Lucas S."/>
            <person name="Salamov A.A."/>
            <person name="Bradshaw R.E."/>
            <person name="Ciuffetti L."/>
            <person name="Hamelin R.C."/>
            <person name="Kema G.H.J."/>
            <person name="Lawrence C."/>
            <person name="Scott J.A."/>
            <person name="Spatafora J.W."/>
            <person name="Turgeon B.G."/>
            <person name="de Wit P.J.G.M."/>
            <person name="Zhong S."/>
            <person name="Goodwin S.B."/>
            <person name="Grigoriev I.V."/>
        </authorList>
    </citation>
    <scope>NUCLEOTIDE SEQUENCE [LARGE SCALE GENOMIC DNA]</scope>
    <source>
        <strain evidence="9">28A</strain>
    </source>
</reference>
<feature type="transmembrane region" description="Helical" evidence="6">
    <location>
        <begin position="495"/>
        <end position="516"/>
    </location>
</feature>
<feature type="transmembrane region" description="Helical" evidence="6">
    <location>
        <begin position="528"/>
        <end position="547"/>
    </location>
</feature>
<dbReference type="InterPro" id="IPR020846">
    <property type="entry name" value="MFS_dom"/>
</dbReference>
<dbReference type="GO" id="GO:0016020">
    <property type="term" value="C:membrane"/>
    <property type="evidence" value="ECO:0007669"/>
    <property type="project" value="UniProtKB-SubCell"/>
</dbReference>
<dbReference type="PANTHER" id="PTHR23502:SF33">
    <property type="entry name" value="MAJOR FACILITATOR SUPERFAMILY (MFS) PROFILE DOMAIN-CONTAINING PROTEIN-RELATED"/>
    <property type="match status" value="1"/>
</dbReference>
<evidence type="ECO:0000313" key="8">
    <source>
        <dbReference type="EMBL" id="EOA81961.1"/>
    </source>
</evidence>
<dbReference type="GO" id="GO:0022857">
    <property type="term" value="F:transmembrane transporter activity"/>
    <property type="evidence" value="ECO:0007669"/>
    <property type="project" value="InterPro"/>
</dbReference>
<evidence type="ECO:0000313" key="9">
    <source>
        <dbReference type="Proteomes" id="UP000016935"/>
    </source>
</evidence>
<feature type="transmembrane region" description="Helical" evidence="6">
    <location>
        <begin position="186"/>
        <end position="206"/>
    </location>
</feature>
<evidence type="ECO:0000256" key="5">
    <source>
        <dbReference type="SAM" id="MobiDB-lite"/>
    </source>
</evidence>
<feature type="transmembrane region" description="Helical" evidence="6">
    <location>
        <begin position="394"/>
        <end position="414"/>
    </location>
</feature>
<reference evidence="8 9" key="2">
    <citation type="journal article" date="2013" name="PLoS Genet.">
        <title>Comparative genome structure, secondary metabolite, and effector coding capacity across Cochliobolus pathogens.</title>
        <authorList>
            <person name="Condon B.J."/>
            <person name="Leng Y."/>
            <person name="Wu D."/>
            <person name="Bushley K.E."/>
            <person name="Ohm R.A."/>
            <person name="Otillar R."/>
            <person name="Martin J."/>
            <person name="Schackwitz W."/>
            <person name="Grimwood J."/>
            <person name="MohdZainudin N."/>
            <person name="Xue C."/>
            <person name="Wang R."/>
            <person name="Manning V.A."/>
            <person name="Dhillon B."/>
            <person name="Tu Z.J."/>
            <person name="Steffenson B.J."/>
            <person name="Salamov A."/>
            <person name="Sun H."/>
            <person name="Lowry S."/>
            <person name="LaButti K."/>
            <person name="Han J."/>
            <person name="Copeland A."/>
            <person name="Lindquist E."/>
            <person name="Barry K."/>
            <person name="Schmutz J."/>
            <person name="Baker S.E."/>
            <person name="Ciuffetti L.M."/>
            <person name="Grigoriev I.V."/>
            <person name="Zhong S."/>
            <person name="Turgeon B.G."/>
        </authorList>
    </citation>
    <scope>NUCLEOTIDE SEQUENCE [LARGE SCALE GENOMIC DNA]</scope>
    <source>
        <strain evidence="9">28A</strain>
    </source>
</reference>
<dbReference type="Pfam" id="PF07690">
    <property type="entry name" value="MFS_1"/>
    <property type="match status" value="1"/>
</dbReference>
<dbReference type="HOGENOM" id="CLU_008455_1_1_1"/>
<dbReference type="OrthoDB" id="5296287at2759"/>
<keyword evidence="3 6" id="KW-1133">Transmembrane helix</keyword>
<feature type="compositionally biased region" description="Polar residues" evidence="5">
    <location>
        <begin position="35"/>
        <end position="45"/>
    </location>
</feature>
<dbReference type="InterPro" id="IPR011701">
    <property type="entry name" value="MFS"/>
</dbReference>